<feature type="binding site" description="in other chain" evidence="13">
    <location>
        <position position="181"/>
    </location>
    <ligand>
        <name>UDP-alpha-D-glucose</name>
        <dbReference type="ChEBI" id="CHEBI:58885"/>
        <note>ligand shared between dimeric partners</note>
    </ligand>
</feature>
<dbReference type="GO" id="GO:0033499">
    <property type="term" value="P:galactose catabolic process via UDP-galactose, Leloir pathway"/>
    <property type="evidence" value="ECO:0007669"/>
    <property type="project" value="TreeGrafter"/>
</dbReference>
<dbReference type="GeneID" id="83212212"/>
<dbReference type="SUPFAM" id="SSF54197">
    <property type="entry name" value="HIT-like"/>
    <property type="match status" value="2"/>
</dbReference>
<keyword evidence="6 16" id="KW-0808">Transferase</keyword>
<evidence type="ECO:0000256" key="4">
    <source>
        <dbReference type="ARBA" id="ARBA00012384"/>
    </source>
</evidence>
<feature type="binding site" evidence="15">
    <location>
        <position position="295"/>
    </location>
    <ligand>
        <name>Fe cation</name>
        <dbReference type="ChEBI" id="CHEBI:24875"/>
    </ligand>
</feature>
<feature type="binding site" evidence="14">
    <location>
        <position position="57"/>
    </location>
    <ligand>
        <name>Zn(2+)</name>
        <dbReference type="ChEBI" id="CHEBI:29105"/>
    </ligand>
</feature>
<dbReference type="GO" id="GO:0005737">
    <property type="term" value="C:cytoplasm"/>
    <property type="evidence" value="ECO:0007669"/>
    <property type="project" value="TreeGrafter"/>
</dbReference>
<feature type="binding site" description="in other chain" evidence="13">
    <location>
        <position position="63"/>
    </location>
    <ligand>
        <name>UDP-alpha-D-glucose</name>
        <dbReference type="ChEBI" id="CHEBI:58885"/>
        <note>ligand shared between dimeric partners</note>
    </ligand>
</feature>
<dbReference type="GO" id="GO:0008108">
    <property type="term" value="F:UDP-glucose:hexose-1-phosphate uridylyltransferase activity"/>
    <property type="evidence" value="ECO:0007669"/>
    <property type="project" value="UniProtKB-EC"/>
</dbReference>
<comment type="cofactor">
    <cofactor evidence="14">
        <name>Zn(2+)</name>
        <dbReference type="ChEBI" id="CHEBI:29105"/>
    </cofactor>
    <text evidence="14">Binds 1 zinc ion per subunit.</text>
</comment>
<keyword evidence="10 16" id="KW-0299">Galactose metabolism</keyword>
<feature type="binding site" evidence="13">
    <location>
        <begin position="329"/>
        <end position="330"/>
    </location>
    <ligand>
        <name>UDP-alpha-D-glucose</name>
        <dbReference type="ChEBI" id="CHEBI:58885"/>
        <note>ligand shared between dimeric partners</note>
    </ligand>
</feature>
<feature type="binding site" evidence="14">
    <location>
        <position position="177"/>
    </location>
    <ligand>
        <name>Zn(2+)</name>
        <dbReference type="ChEBI" id="CHEBI:29105"/>
    </ligand>
</feature>
<evidence type="ECO:0000256" key="3">
    <source>
        <dbReference type="ARBA" id="ARBA00010951"/>
    </source>
</evidence>
<feature type="binding site" evidence="13">
    <location>
        <begin position="30"/>
        <end position="33"/>
    </location>
    <ligand>
        <name>UDP-alpha-D-glucose</name>
        <dbReference type="ChEBI" id="CHEBI:58885"/>
        <note>ligand shared between dimeric partners</note>
    </ligand>
</feature>
<evidence type="ECO:0000256" key="14">
    <source>
        <dbReference type="PIRSR" id="PIRSR000808-3"/>
    </source>
</evidence>
<evidence type="ECO:0000256" key="5">
    <source>
        <dbReference type="ARBA" id="ARBA00016340"/>
    </source>
</evidence>
<gene>
    <name evidence="19" type="ORF">O0I10_004799</name>
</gene>
<dbReference type="PIRSF" id="PIRSF000808">
    <property type="entry name" value="GalT"/>
    <property type="match status" value="1"/>
</dbReference>
<dbReference type="NCBIfam" id="TIGR00209">
    <property type="entry name" value="galT_1"/>
    <property type="match status" value="1"/>
</dbReference>
<evidence type="ECO:0000256" key="8">
    <source>
        <dbReference type="ARBA" id="ARBA00022723"/>
    </source>
</evidence>
<feature type="binding site" evidence="14">
    <location>
        <position position="126"/>
    </location>
    <ligand>
        <name>Zn(2+)</name>
        <dbReference type="ChEBI" id="CHEBI:29105"/>
    </ligand>
</feature>
<feature type="binding site" evidence="15">
    <location>
        <position position="316"/>
    </location>
    <ligand>
        <name>Fe cation</name>
        <dbReference type="ChEBI" id="CHEBI:24875"/>
    </ligand>
</feature>
<dbReference type="InterPro" id="IPR005850">
    <property type="entry name" value="GalP_Utransf_C"/>
</dbReference>
<comment type="catalytic activity">
    <reaction evidence="1 16">
        <text>alpha-D-galactose 1-phosphate + UDP-alpha-D-glucose = alpha-D-glucose 1-phosphate + UDP-alpha-D-galactose</text>
        <dbReference type="Rhea" id="RHEA:13989"/>
        <dbReference type="ChEBI" id="CHEBI:58336"/>
        <dbReference type="ChEBI" id="CHEBI:58601"/>
        <dbReference type="ChEBI" id="CHEBI:58885"/>
        <dbReference type="ChEBI" id="CHEBI:66914"/>
        <dbReference type="EC" id="2.7.7.12"/>
    </reaction>
</comment>
<feature type="binding site" description="in other chain" evidence="13">
    <location>
        <position position="166"/>
    </location>
    <ligand>
        <name>UDP-alpha-D-glucose</name>
        <dbReference type="ChEBI" id="CHEBI:58885"/>
        <note>ligand shared between dimeric partners</note>
    </ligand>
</feature>
<evidence type="ECO:0000256" key="10">
    <source>
        <dbReference type="ARBA" id="ARBA00023144"/>
    </source>
</evidence>
<feature type="binding site" description="in other chain" evidence="13">
    <location>
        <begin position="79"/>
        <end position="80"/>
    </location>
    <ligand>
        <name>UDP-alpha-D-glucose</name>
        <dbReference type="ChEBI" id="CHEBI:58885"/>
        <note>ligand shared between dimeric partners</note>
    </ligand>
</feature>
<dbReference type="InterPro" id="IPR019779">
    <property type="entry name" value="GalP_UDPtransf1_His-AS"/>
</dbReference>
<keyword evidence="20" id="KW-1185">Reference proteome</keyword>
<dbReference type="PANTHER" id="PTHR11943:SF1">
    <property type="entry name" value="GALACTOSE-1-PHOSPHATE URIDYLYLTRANSFERASE"/>
    <property type="match status" value="1"/>
</dbReference>
<evidence type="ECO:0000256" key="13">
    <source>
        <dbReference type="PIRSR" id="PIRSR000808-2"/>
    </source>
</evidence>
<accession>A0AAD7XW97</accession>
<feature type="binding site" evidence="13">
    <location>
        <begin position="334"/>
        <end position="335"/>
    </location>
    <ligand>
        <name>UDP-alpha-D-glucose</name>
        <dbReference type="ChEBI" id="CHEBI:58885"/>
        <note>ligand shared between dimeric partners</note>
    </ligand>
</feature>
<dbReference type="EC" id="2.7.7.12" evidence="4 16"/>
<comment type="cofactor">
    <cofactor evidence="15">
        <name>Fe cation</name>
        <dbReference type="ChEBI" id="CHEBI:24875"/>
    </cofactor>
    <text evidence="15">Binds 1 Fe cation per subunit.</text>
</comment>
<dbReference type="PROSITE" id="PS00117">
    <property type="entry name" value="GAL_P_UDP_TRANSF_I"/>
    <property type="match status" value="1"/>
</dbReference>
<evidence type="ECO:0000256" key="11">
    <source>
        <dbReference type="ARBA" id="ARBA00023277"/>
    </source>
</evidence>
<dbReference type="InterPro" id="IPR001937">
    <property type="entry name" value="GalP_UDPtransf1"/>
</dbReference>
<feature type="domain" description="Galactose-1-phosphate uridyl transferase C-terminal" evidence="18">
    <location>
        <begin position="196"/>
        <end position="364"/>
    </location>
</feature>
<feature type="binding site" description="in other chain" evidence="13">
    <location>
        <position position="341"/>
    </location>
    <ligand>
        <name>UDP-alpha-D-glucose</name>
        <dbReference type="ChEBI" id="CHEBI:58885"/>
        <note>ligand shared between dimeric partners</note>
    </ligand>
</feature>
<protein>
    <recommendedName>
        <fullName evidence="5 16">Galactose-1-phosphate uridylyltransferase</fullName>
        <ecNumber evidence="4 16">2.7.7.12</ecNumber>
    </recommendedName>
</protein>
<dbReference type="Pfam" id="PF02744">
    <property type="entry name" value="GalP_UDP_tr_C"/>
    <property type="match status" value="1"/>
</dbReference>
<evidence type="ECO:0000313" key="19">
    <source>
        <dbReference type="EMBL" id="KAJ8659434.1"/>
    </source>
</evidence>
<evidence type="ECO:0000256" key="12">
    <source>
        <dbReference type="PIRSR" id="PIRSR000808-1"/>
    </source>
</evidence>
<keyword evidence="8 14" id="KW-0479">Metal-binding</keyword>
<evidence type="ECO:0000259" key="17">
    <source>
        <dbReference type="Pfam" id="PF01087"/>
    </source>
</evidence>
<dbReference type="InterPro" id="IPR036265">
    <property type="entry name" value="HIT-like_sf"/>
</dbReference>
<feature type="binding site" evidence="15">
    <location>
        <position position="195"/>
    </location>
    <ligand>
        <name>Fe cation</name>
        <dbReference type="ChEBI" id="CHEBI:24875"/>
    </ligand>
</feature>
<comment type="similarity">
    <text evidence="3 16">Belongs to the galactose-1-phosphate uridylyltransferase type 1 family.</text>
</comment>
<keyword evidence="11 16" id="KW-0119">Carbohydrate metabolism</keyword>
<feature type="binding site" description="in other chain" evidence="13">
    <location>
        <begin position="172"/>
        <end position="174"/>
    </location>
    <ligand>
        <name>UDP-alpha-D-glucose</name>
        <dbReference type="ChEBI" id="CHEBI:58885"/>
        <note>ligand shared between dimeric partners</note>
    </ligand>
</feature>
<keyword evidence="7 16" id="KW-0548">Nucleotidyltransferase</keyword>
<evidence type="ECO:0000256" key="7">
    <source>
        <dbReference type="ARBA" id="ARBA00022695"/>
    </source>
</evidence>
<comment type="caution">
    <text evidence="19">The sequence shown here is derived from an EMBL/GenBank/DDBJ whole genome shotgun (WGS) entry which is preliminary data.</text>
</comment>
<evidence type="ECO:0000256" key="16">
    <source>
        <dbReference type="RuleBase" id="RU000506"/>
    </source>
</evidence>
<evidence type="ECO:0000256" key="1">
    <source>
        <dbReference type="ARBA" id="ARBA00001107"/>
    </source>
</evidence>
<keyword evidence="9 14" id="KW-0862">Zinc</keyword>
<dbReference type="EMBL" id="JARTCD010000018">
    <property type="protein sequence ID" value="KAJ8659434.1"/>
    <property type="molecule type" value="Genomic_DNA"/>
</dbReference>
<feature type="binding site" evidence="14">
    <location>
        <position position="54"/>
    </location>
    <ligand>
        <name>Zn(2+)</name>
        <dbReference type="ChEBI" id="CHEBI:29105"/>
    </ligand>
</feature>
<dbReference type="CDD" id="cd00608">
    <property type="entry name" value="GalT"/>
    <property type="match status" value="1"/>
</dbReference>
<keyword evidence="15" id="KW-0408">Iron</keyword>
<dbReference type="PANTHER" id="PTHR11943">
    <property type="entry name" value="GALACTOSE-1-PHOSPHATE URIDYLYLTRANSFERASE"/>
    <property type="match status" value="1"/>
</dbReference>
<feature type="domain" description="Galactose-1-phosphate uridyl transferase N-terminal" evidence="17">
    <location>
        <begin position="6"/>
        <end position="189"/>
    </location>
</feature>
<dbReference type="NCBIfam" id="NF008724">
    <property type="entry name" value="PRK11720.1"/>
    <property type="match status" value="1"/>
</dbReference>
<dbReference type="Pfam" id="PF01087">
    <property type="entry name" value="GalP_UDP_transf"/>
    <property type="match status" value="1"/>
</dbReference>
<evidence type="ECO:0000256" key="9">
    <source>
        <dbReference type="ARBA" id="ARBA00022833"/>
    </source>
</evidence>
<dbReference type="InterPro" id="IPR005849">
    <property type="entry name" value="GalP_Utransf_N"/>
</dbReference>
<evidence type="ECO:0000313" key="20">
    <source>
        <dbReference type="Proteomes" id="UP001234581"/>
    </source>
</evidence>
<dbReference type="FunFam" id="3.30.428.10:FF:000001">
    <property type="entry name" value="Galactose-1-phosphate uridylyltransferase"/>
    <property type="match status" value="1"/>
</dbReference>
<evidence type="ECO:0000256" key="2">
    <source>
        <dbReference type="ARBA" id="ARBA00004947"/>
    </source>
</evidence>
<dbReference type="RefSeq" id="XP_058344347.1">
    <property type="nucleotide sequence ID" value="XM_058484848.1"/>
</dbReference>
<feature type="binding site" evidence="15">
    <location>
        <position position="314"/>
    </location>
    <ligand>
        <name>Fe cation</name>
        <dbReference type="ChEBI" id="CHEBI:24875"/>
    </ligand>
</feature>
<organism evidence="19 20">
    <name type="scientific">Lichtheimia ornata</name>
    <dbReference type="NCBI Taxonomy" id="688661"/>
    <lineage>
        <taxon>Eukaryota</taxon>
        <taxon>Fungi</taxon>
        <taxon>Fungi incertae sedis</taxon>
        <taxon>Mucoromycota</taxon>
        <taxon>Mucoromycotina</taxon>
        <taxon>Mucoromycetes</taxon>
        <taxon>Mucorales</taxon>
        <taxon>Lichtheimiaceae</taxon>
        <taxon>Lichtheimia</taxon>
    </lineage>
</organism>
<comment type="pathway">
    <text evidence="2 16">Carbohydrate metabolism; galactose metabolism.</text>
</comment>
<sequence>MSTTAFDFSTHSHRRYNPLTRSWVLCSPHRTQRPWQGHRESQQVDKIPTYDPRCFLCPGNERANGDHNPLYTSTFTFPNDFSAVRQEQPALETTQWTLDDDDDQDDLLRVEGVRGECHVICFSPQHDLTMAEMHVEQVGRIVDAWIALYQEMSNKEHVRHVQIFENKGQAMGCSNPHPHGQAWCTEQIPQEVQVELDSMRMYRDTHHGRCLLCQYMQKEITCRTRLVIENDSFVCVVPFWAVWPFETLVFPKSHLSRLSDLTPSLRHDLADILRRVTCRYDNLFGCSFPYSMGIHQSPIRSSNEDDHDAFAHLHIHFYPPLLRNATVRKFLVGYEMLGEPQRDLTPEQAAERLRACSEVHYKHRQVNGYTNGAMETAGR</sequence>
<reference evidence="19 20" key="1">
    <citation type="submission" date="2023-03" db="EMBL/GenBank/DDBJ databases">
        <title>Genome sequence of Lichtheimia ornata CBS 291.66.</title>
        <authorList>
            <person name="Mohabir J.T."/>
            <person name="Shea T.P."/>
            <person name="Kurbessoian T."/>
            <person name="Berby B."/>
            <person name="Fontaine J."/>
            <person name="Livny J."/>
            <person name="Gnirke A."/>
            <person name="Stajich J.E."/>
            <person name="Cuomo C.A."/>
        </authorList>
    </citation>
    <scope>NUCLEOTIDE SEQUENCE [LARGE SCALE GENOMIC DNA]</scope>
    <source>
        <strain evidence="19">CBS 291.66</strain>
    </source>
</reference>
<dbReference type="Proteomes" id="UP001234581">
    <property type="component" value="Unassembled WGS sequence"/>
</dbReference>
<feature type="active site" description="Tele-UMP-histidine intermediate" evidence="12">
    <location>
        <position position="179"/>
    </location>
</feature>
<evidence type="ECO:0000256" key="15">
    <source>
        <dbReference type="PIRSR" id="PIRSR000808-4"/>
    </source>
</evidence>
<proteinExistence type="inferred from homology"/>
<dbReference type="AlphaFoldDB" id="A0AAD7XW97"/>
<dbReference type="Gene3D" id="3.30.428.10">
    <property type="entry name" value="HIT-like"/>
    <property type="match status" value="2"/>
</dbReference>
<evidence type="ECO:0000259" key="18">
    <source>
        <dbReference type="Pfam" id="PF02744"/>
    </source>
</evidence>
<dbReference type="FunFam" id="3.30.428.10:FF:000002">
    <property type="entry name" value="Galactose-1-phosphate uridylyltransferase"/>
    <property type="match status" value="1"/>
</dbReference>
<evidence type="ECO:0000256" key="6">
    <source>
        <dbReference type="ARBA" id="ARBA00022679"/>
    </source>
</evidence>
<name>A0AAD7XW97_9FUNG</name>
<dbReference type="GO" id="GO:0008270">
    <property type="term" value="F:zinc ion binding"/>
    <property type="evidence" value="ECO:0007669"/>
    <property type="project" value="InterPro"/>
</dbReference>